<keyword evidence="1" id="KW-0472">Membrane</keyword>
<accession>A0A6J5BQM4</accession>
<evidence type="ECO:0000256" key="1">
    <source>
        <dbReference type="SAM" id="Phobius"/>
    </source>
</evidence>
<dbReference type="RefSeq" id="WP_158244536.1">
    <property type="nucleotide sequence ID" value="NZ_CADIJZ010000017.1"/>
</dbReference>
<proteinExistence type="predicted"/>
<feature type="transmembrane region" description="Helical" evidence="1">
    <location>
        <begin position="6"/>
        <end position="24"/>
    </location>
</feature>
<name>A0A6J5BQM4_9BURK</name>
<dbReference type="EMBL" id="CADIJZ010000017">
    <property type="protein sequence ID" value="CAB3715238.1"/>
    <property type="molecule type" value="Genomic_DNA"/>
</dbReference>
<protein>
    <submittedName>
        <fullName evidence="2">Uncharacterized protein</fullName>
    </submittedName>
</protein>
<organism evidence="2 3">
    <name type="scientific">Paraburkholderia rhynchosiae</name>
    <dbReference type="NCBI Taxonomy" id="487049"/>
    <lineage>
        <taxon>Bacteria</taxon>
        <taxon>Pseudomonadati</taxon>
        <taxon>Pseudomonadota</taxon>
        <taxon>Betaproteobacteria</taxon>
        <taxon>Burkholderiales</taxon>
        <taxon>Burkholderiaceae</taxon>
        <taxon>Paraburkholderia</taxon>
    </lineage>
</organism>
<keyword evidence="1" id="KW-1133">Transmembrane helix</keyword>
<sequence length="52" mass="6165">MMDLLVQLAVAGSILVLVVLFMVTQERRADLRERLRRAGARRHWWNRPRNGH</sequence>
<gene>
    <name evidence="2" type="ORF">LMG27174_04499</name>
</gene>
<reference evidence="2 3" key="1">
    <citation type="submission" date="2020-04" db="EMBL/GenBank/DDBJ databases">
        <authorList>
            <person name="De Canck E."/>
        </authorList>
    </citation>
    <scope>NUCLEOTIDE SEQUENCE [LARGE SCALE GENOMIC DNA]</scope>
    <source>
        <strain evidence="2 3">LMG 27174</strain>
    </source>
</reference>
<evidence type="ECO:0000313" key="2">
    <source>
        <dbReference type="EMBL" id="CAB3715238.1"/>
    </source>
</evidence>
<dbReference type="Proteomes" id="UP000494205">
    <property type="component" value="Unassembled WGS sequence"/>
</dbReference>
<keyword evidence="1" id="KW-0812">Transmembrane</keyword>
<evidence type="ECO:0000313" key="3">
    <source>
        <dbReference type="Proteomes" id="UP000494205"/>
    </source>
</evidence>
<dbReference type="AlphaFoldDB" id="A0A6J5BQM4"/>